<organism evidence="2 3">
    <name type="scientific">Puccinia striiformis f. sp. tritici PST-78</name>
    <dbReference type="NCBI Taxonomy" id="1165861"/>
    <lineage>
        <taxon>Eukaryota</taxon>
        <taxon>Fungi</taxon>
        <taxon>Dikarya</taxon>
        <taxon>Basidiomycota</taxon>
        <taxon>Pucciniomycotina</taxon>
        <taxon>Pucciniomycetes</taxon>
        <taxon>Pucciniales</taxon>
        <taxon>Pucciniaceae</taxon>
        <taxon>Puccinia</taxon>
    </lineage>
</organism>
<name>A0A0L0W3B9_9BASI</name>
<protein>
    <submittedName>
        <fullName evidence="2">Uncharacterized protein</fullName>
    </submittedName>
</protein>
<dbReference type="EMBL" id="AJIL01000006">
    <property type="protein sequence ID" value="KNF05800.1"/>
    <property type="molecule type" value="Genomic_DNA"/>
</dbReference>
<sequence>MRVLESISKPPVDLSDRVGFWDKVRLTLHWIVDDVHSANKEVSIIEMNRFACCTTLQLLQQAEKGEDELILAVETGLKTFQVDALHIYCALSCFHSSKPGQKISSKKPEDSKRPPKRLPIGSNIYRDAQTDHPEIIQTGTRRAMGHLVELISSFKTITSSRKNLAIPSHLSIHLHEYLRLVPYMISLVSRMWKSPPNFALPGGILVALARKLFPQSTSLFGKAQFIRLSKRSLSTRGDLMFWRVSSRLLGRLQIPVVESLTISEQKIQTASLDNLSLDNISIPFRRLHRTIESITRSLPYSFTIKNKSYMHAAKP</sequence>
<feature type="region of interest" description="Disordered" evidence="1">
    <location>
        <begin position="98"/>
        <end position="123"/>
    </location>
</feature>
<accession>A0A0L0W3B9</accession>
<reference evidence="3" key="1">
    <citation type="submission" date="2014-03" db="EMBL/GenBank/DDBJ databases">
        <title>The Genome Sequence of Puccinia striiformis f. sp. tritici PST-78.</title>
        <authorList>
            <consortium name="The Broad Institute Genome Sequencing Platform"/>
            <person name="Cuomo C."/>
            <person name="Hulbert S."/>
            <person name="Chen X."/>
            <person name="Walker B."/>
            <person name="Young S.K."/>
            <person name="Zeng Q."/>
            <person name="Gargeya S."/>
            <person name="Fitzgerald M."/>
            <person name="Haas B."/>
            <person name="Abouelleil A."/>
            <person name="Alvarado L."/>
            <person name="Arachchi H.M."/>
            <person name="Berlin A.M."/>
            <person name="Chapman S.B."/>
            <person name="Goldberg J."/>
            <person name="Griggs A."/>
            <person name="Gujja S."/>
            <person name="Hansen M."/>
            <person name="Howarth C."/>
            <person name="Imamovic A."/>
            <person name="Larimer J."/>
            <person name="McCowan C."/>
            <person name="Montmayeur A."/>
            <person name="Murphy C."/>
            <person name="Neiman D."/>
            <person name="Pearson M."/>
            <person name="Priest M."/>
            <person name="Roberts A."/>
            <person name="Saif S."/>
            <person name="Shea T."/>
            <person name="Sisk P."/>
            <person name="Sykes S."/>
            <person name="Wortman J."/>
            <person name="Nusbaum C."/>
            <person name="Birren B."/>
        </authorList>
    </citation>
    <scope>NUCLEOTIDE SEQUENCE [LARGE SCALE GENOMIC DNA]</scope>
    <source>
        <strain evidence="3">race PST-78</strain>
    </source>
</reference>
<dbReference type="STRING" id="1165861.A0A0L0W3B9"/>
<evidence type="ECO:0000313" key="2">
    <source>
        <dbReference type="EMBL" id="KNF05800.1"/>
    </source>
</evidence>
<gene>
    <name evidence="2" type="ORF">PSTG_01197</name>
</gene>
<dbReference type="Proteomes" id="UP000054564">
    <property type="component" value="Unassembled WGS sequence"/>
</dbReference>
<evidence type="ECO:0000256" key="1">
    <source>
        <dbReference type="SAM" id="MobiDB-lite"/>
    </source>
</evidence>
<proteinExistence type="predicted"/>
<evidence type="ECO:0000313" key="3">
    <source>
        <dbReference type="Proteomes" id="UP000054564"/>
    </source>
</evidence>
<dbReference type="AlphaFoldDB" id="A0A0L0W3B9"/>
<keyword evidence="3" id="KW-1185">Reference proteome</keyword>
<comment type="caution">
    <text evidence="2">The sequence shown here is derived from an EMBL/GenBank/DDBJ whole genome shotgun (WGS) entry which is preliminary data.</text>
</comment>